<dbReference type="GO" id="GO:0016323">
    <property type="term" value="C:basolateral plasma membrane"/>
    <property type="evidence" value="ECO:0007669"/>
    <property type="project" value="TreeGrafter"/>
</dbReference>
<accession>A0A8B8I3N0</accession>
<dbReference type="Gene3D" id="3.20.20.80">
    <property type="entry name" value="Glycosidases"/>
    <property type="match status" value="1"/>
</dbReference>
<keyword evidence="4" id="KW-1133">Transmembrane helix</keyword>
<dbReference type="GO" id="GO:0016324">
    <property type="term" value="C:apical plasma membrane"/>
    <property type="evidence" value="ECO:0007669"/>
    <property type="project" value="TreeGrafter"/>
</dbReference>
<feature type="domain" description="Glycosyl hydrolase family 13 catalytic" evidence="5">
    <location>
        <begin position="154"/>
        <end position="504"/>
    </location>
</feature>
<dbReference type="GO" id="GO:0015190">
    <property type="term" value="F:L-leucine transmembrane transporter activity"/>
    <property type="evidence" value="ECO:0007669"/>
    <property type="project" value="TreeGrafter"/>
</dbReference>
<sequence>MSETRKNHLTIDGGQIKETTDEHVASYKPIPESDADFRTSKSSLHKSKEKVSSDGAEEKLLQKEDEAKIVTRVDMAEAKYVVGDHRNGDAKIELDANKKQFSGLTKEELMKYAEDPFWVRLRWFMFVLFWALWLCMLAGAIAIIVRAPKCAAPLPKTWYEKGPLVDMSSVEDYREVESALPLMEKSKVSGIFAFVCKDSYEVLDDPTCIDQFKEFVAKAKKFGIKVIADLTANFVSKTHKWFQLSENRSSEYSDYFVWAKGNEYDPEKPSTQPEPPNKWVSTLNEPAWTWSEKRQEFYLHMYGEDQPDLNFTNVDVVRQFDAVIKAWMQAGADGIRLQHARELHANSSLGDEVPAGGGGAGGAGGADHTQRAFWRLRHSADPPALDLLLAHWALLARSDAGDTVFTIAESGARPELFVLKRNTSALRPPAAAPLPLRDPRAALPLLRARLPRWPALQLTSEDGVDEELAAFAMLLPAAPVLQLQQLGNNGTSPSEGLLHAVSLREDASVQHGEYALAAAPTHNSSLTVLVCVRWKRGHTGYVALYNAADEAVRADASAVRSLPDALAVLRAPPAHEYVKDLLVESNDILIPPRSSVILSYVPKTEAEN</sequence>
<feature type="region of interest" description="Disordered" evidence="3">
    <location>
        <begin position="348"/>
        <end position="367"/>
    </location>
</feature>
<evidence type="ECO:0000256" key="4">
    <source>
        <dbReference type="SAM" id="Phobius"/>
    </source>
</evidence>
<evidence type="ECO:0000313" key="6">
    <source>
        <dbReference type="Proteomes" id="UP001652626"/>
    </source>
</evidence>
<feature type="region of interest" description="Disordered" evidence="3">
    <location>
        <begin position="1"/>
        <end position="57"/>
    </location>
</feature>
<keyword evidence="4" id="KW-0472">Membrane</keyword>
<dbReference type="GO" id="GO:0005975">
    <property type="term" value="P:carbohydrate metabolic process"/>
    <property type="evidence" value="ECO:0007669"/>
    <property type="project" value="InterPro"/>
</dbReference>
<keyword evidence="4" id="KW-0812">Transmembrane</keyword>
<dbReference type="SUPFAM" id="SSF51445">
    <property type="entry name" value="(Trans)glycosidases"/>
    <property type="match status" value="1"/>
</dbReference>
<dbReference type="GO" id="GO:0004558">
    <property type="term" value="F:alpha-1,4-glucosidase activity"/>
    <property type="evidence" value="ECO:0007669"/>
    <property type="project" value="UniProtKB-EC"/>
</dbReference>
<dbReference type="InterPro" id="IPR017853">
    <property type="entry name" value="GH"/>
</dbReference>
<dbReference type="InterPro" id="IPR045857">
    <property type="entry name" value="O16G_dom_2"/>
</dbReference>
<dbReference type="PANTHER" id="PTHR46673">
    <property type="entry name" value="4F2 CELL-SURFACE ANTIGEN HEAVY CHAIN"/>
    <property type="match status" value="1"/>
</dbReference>
<dbReference type="AlphaFoldDB" id="A0A8B8I3N0"/>
<gene>
    <name evidence="7" type="primary">LOC113397074</name>
</gene>
<proteinExistence type="predicted"/>
<feature type="transmembrane region" description="Helical" evidence="4">
    <location>
        <begin position="123"/>
        <end position="145"/>
    </location>
</feature>
<protein>
    <recommendedName>
        <fullName evidence="2">alpha-glucosidase</fullName>
        <ecNumber evidence="2">3.2.1.20</ecNumber>
    </recommendedName>
</protein>
<name>A0A8B8I3N0_VANTA</name>
<dbReference type="GO" id="GO:0015173">
    <property type="term" value="F:aromatic amino acid transmembrane transporter activity"/>
    <property type="evidence" value="ECO:0007669"/>
    <property type="project" value="TreeGrafter"/>
</dbReference>
<evidence type="ECO:0000256" key="2">
    <source>
        <dbReference type="ARBA" id="ARBA00012741"/>
    </source>
</evidence>
<dbReference type="GO" id="GO:0015823">
    <property type="term" value="P:phenylalanine transport"/>
    <property type="evidence" value="ECO:0007669"/>
    <property type="project" value="TreeGrafter"/>
</dbReference>
<evidence type="ECO:0000256" key="1">
    <source>
        <dbReference type="ARBA" id="ARBA00001657"/>
    </source>
</evidence>
<dbReference type="Proteomes" id="UP001652626">
    <property type="component" value="Chromosome 19"/>
</dbReference>
<reference evidence="7" key="1">
    <citation type="submission" date="2025-08" db="UniProtKB">
        <authorList>
            <consortium name="RefSeq"/>
        </authorList>
    </citation>
    <scope>IDENTIFICATION</scope>
    <source>
        <tissue evidence="7">Whole body</tissue>
    </source>
</reference>
<dbReference type="EC" id="3.2.1.20" evidence="2"/>
<dbReference type="PANTHER" id="PTHR46673:SF1">
    <property type="entry name" value="4F2 CELL-SURFACE ANTIGEN HEAVY CHAIN"/>
    <property type="match status" value="1"/>
</dbReference>
<dbReference type="RefSeq" id="XP_026491012.2">
    <property type="nucleotide sequence ID" value="XM_026635227.2"/>
</dbReference>
<dbReference type="GO" id="GO:1903801">
    <property type="term" value="P:L-leucine import across plasma membrane"/>
    <property type="evidence" value="ECO:0007669"/>
    <property type="project" value="TreeGrafter"/>
</dbReference>
<dbReference type="GO" id="GO:0015180">
    <property type="term" value="F:L-alanine transmembrane transporter activity"/>
    <property type="evidence" value="ECO:0007669"/>
    <property type="project" value="TreeGrafter"/>
</dbReference>
<keyword evidence="6" id="KW-1185">Reference proteome</keyword>
<dbReference type="Pfam" id="PF00128">
    <property type="entry name" value="Alpha-amylase"/>
    <property type="match status" value="1"/>
</dbReference>
<evidence type="ECO:0000256" key="3">
    <source>
        <dbReference type="SAM" id="MobiDB-lite"/>
    </source>
</evidence>
<evidence type="ECO:0000313" key="7">
    <source>
        <dbReference type="RefSeq" id="XP_026491012.2"/>
    </source>
</evidence>
<dbReference type="Pfam" id="PF16028">
    <property type="entry name" value="SLC3A2_N"/>
    <property type="match status" value="1"/>
</dbReference>
<dbReference type="GO" id="GO:1904273">
    <property type="term" value="P:L-alanine import across plasma membrane"/>
    <property type="evidence" value="ECO:0007669"/>
    <property type="project" value="TreeGrafter"/>
</dbReference>
<evidence type="ECO:0000259" key="5">
    <source>
        <dbReference type="SMART" id="SM00642"/>
    </source>
</evidence>
<dbReference type="InterPro" id="IPR042280">
    <property type="entry name" value="SLC3A2"/>
</dbReference>
<dbReference type="OMA" id="THETEHR"/>
<feature type="compositionally biased region" description="Gly residues" evidence="3">
    <location>
        <begin position="355"/>
        <end position="365"/>
    </location>
</feature>
<dbReference type="InterPro" id="IPR031984">
    <property type="entry name" value="SLC3A2_N"/>
</dbReference>
<dbReference type="SMART" id="SM00642">
    <property type="entry name" value="Aamy"/>
    <property type="match status" value="1"/>
</dbReference>
<dbReference type="InterPro" id="IPR006047">
    <property type="entry name" value="GH13_cat_dom"/>
</dbReference>
<comment type="catalytic activity">
    <reaction evidence="1">
        <text>Hydrolysis of terminal, non-reducing (1-&gt;4)-linked alpha-D-glucose residues with release of alpha-D-glucose.</text>
        <dbReference type="EC" id="3.2.1.20"/>
    </reaction>
</comment>
<organism evidence="6 7">
    <name type="scientific">Vanessa tameamea</name>
    <name type="common">Kamehameha butterfly</name>
    <dbReference type="NCBI Taxonomy" id="334116"/>
    <lineage>
        <taxon>Eukaryota</taxon>
        <taxon>Metazoa</taxon>
        <taxon>Ecdysozoa</taxon>
        <taxon>Arthropoda</taxon>
        <taxon>Hexapoda</taxon>
        <taxon>Insecta</taxon>
        <taxon>Pterygota</taxon>
        <taxon>Neoptera</taxon>
        <taxon>Endopterygota</taxon>
        <taxon>Lepidoptera</taxon>
        <taxon>Glossata</taxon>
        <taxon>Ditrysia</taxon>
        <taxon>Papilionoidea</taxon>
        <taxon>Nymphalidae</taxon>
        <taxon>Nymphalinae</taxon>
        <taxon>Vanessa</taxon>
    </lineage>
</organism>
<dbReference type="GeneID" id="113397074"/>
<dbReference type="Gene3D" id="3.90.400.10">
    <property type="entry name" value="Oligo-1,6-glucosidase, Domain 2"/>
    <property type="match status" value="1"/>
</dbReference>
<dbReference type="OrthoDB" id="204980at2759"/>